<dbReference type="OrthoDB" id="10258930at2759"/>
<dbReference type="GO" id="GO:0030490">
    <property type="term" value="P:maturation of SSU-rRNA"/>
    <property type="evidence" value="ECO:0007669"/>
    <property type="project" value="TreeGrafter"/>
</dbReference>
<dbReference type="GO" id="GO:0022627">
    <property type="term" value="C:cytosolic small ribosomal subunit"/>
    <property type="evidence" value="ECO:0007669"/>
    <property type="project" value="TreeGrafter"/>
</dbReference>
<name>L2GK71_VITCO</name>
<dbReference type="PANTHER" id="PTHR10769:SF3">
    <property type="entry name" value="SMALL RIBOSOMAL SUBUNIT PROTEIN ES28"/>
    <property type="match status" value="1"/>
</dbReference>
<dbReference type="FunCoup" id="L2GK71">
    <property type="interactions" value="129"/>
</dbReference>
<dbReference type="EMBL" id="JH370146">
    <property type="protein sequence ID" value="ELA41278.1"/>
    <property type="molecule type" value="Genomic_DNA"/>
</dbReference>
<dbReference type="AlphaFoldDB" id="L2GK71"/>
<dbReference type="HOGENOM" id="CLU_178987_2_2_1"/>
<dbReference type="VEuPathDB" id="MicrosporidiaDB:VICG_01651"/>
<dbReference type="GeneID" id="19882361"/>
<evidence type="ECO:0000256" key="2">
    <source>
        <dbReference type="ARBA" id="ARBA00022980"/>
    </source>
</evidence>
<keyword evidence="5" id="KW-1185">Reference proteome</keyword>
<dbReference type="Proteomes" id="UP000011082">
    <property type="component" value="Unassembled WGS sequence"/>
</dbReference>
<reference evidence="5" key="1">
    <citation type="submission" date="2011-05" db="EMBL/GenBank/DDBJ databases">
        <title>The genome sequence of Vittaforma corneae strain ATCC 50505.</title>
        <authorList>
            <consortium name="The Broad Institute Genome Sequencing Platform"/>
            <person name="Cuomo C."/>
            <person name="Didier E."/>
            <person name="Bowers L."/>
            <person name="Young S.K."/>
            <person name="Zeng Q."/>
            <person name="Gargeya S."/>
            <person name="Fitzgerald M."/>
            <person name="Haas B."/>
            <person name="Abouelleil A."/>
            <person name="Alvarado L."/>
            <person name="Arachchi H.M."/>
            <person name="Berlin A."/>
            <person name="Chapman S.B."/>
            <person name="Gearin G."/>
            <person name="Goldberg J."/>
            <person name="Griggs A."/>
            <person name="Gujja S."/>
            <person name="Hansen M."/>
            <person name="Heiman D."/>
            <person name="Howarth C."/>
            <person name="Larimer J."/>
            <person name="Lui A."/>
            <person name="MacDonald P.J.P."/>
            <person name="McCowen C."/>
            <person name="Montmayeur A."/>
            <person name="Murphy C."/>
            <person name="Neiman D."/>
            <person name="Pearson M."/>
            <person name="Priest M."/>
            <person name="Roberts A."/>
            <person name="Saif S."/>
            <person name="Shea T."/>
            <person name="Sisk P."/>
            <person name="Stolte C."/>
            <person name="Sykes S."/>
            <person name="Wortman J."/>
            <person name="Nusbaum C."/>
            <person name="Birren B."/>
        </authorList>
    </citation>
    <scope>NUCLEOTIDE SEQUENCE [LARGE SCALE GENOMIC DNA]</scope>
    <source>
        <strain evidence="5">ATCC 50505</strain>
    </source>
</reference>
<accession>L2GK71</accession>
<evidence type="ECO:0000256" key="3">
    <source>
        <dbReference type="ARBA" id="ARBA00023274"/>
    </source>
</evidence>
<dbReference type="Gene3D" id="2.40.50.140">
    <property type="entry name" value="Nucleic acid-binding proteins"/>
    <property type="match status" value="1"/>
</dbReference>
<sequence length="84" mass="9291">MATKKVETAQETTQPTQNLQDDSKVYIAQVLNVYGRTGSGGDVNICKVLVRDTGKTIFRSVQGPVDVGHLLALRECVRESRRSR</sequence>
<dbReference type="Pfam" id="PF01200">
    <property type="entry name" value="Ribosomal_S28e"/>
    <property type="match status" value="1"/>
</dbReference>
<evidence type="ECO:0000313" key="4">
    <source>
        <dbReference type="EMBL" id="ELA41278.1"/>
    </source>
</evidence>
<dbReference type="InParanoid" id="L2GK71"/>
<dbReference type="OMA" id="KTIFRSV"/>
<evidence type="ECO:0000313" key="5">
    <source>
        <dbReference type="Proteomes" id="UP000011082"/>
    </source>
</evidence>
<dbReference type="InterPro" id="IPR012340">
    <property type="entry name" value="NA-bd_OB-fold"/>
</dbReference>
<comment type="similarity">
    <text evidence="1">Belongs to the eukaryotic ribosomal protein eS28 family.</text>
</comment>
<dbReference type="GO" id="GO:0006412">
    <property type="term" value="P:translation"/>
    <property type="evidence" value="ECO:0007669"/>
    <property type="project" value="InterPro"/>
</dbReference>
<proteinExistence type="inferred from homology"/>
<evidence type="ECO:0008006" key="6">
    <source>
        <dbReference type="Google" id="ProtNLM"/>
    </source>
</evidence>
<keyword evidence="3" id="KW-0687">Ribonucleoprotein</keyword>
<gene>
    <name evidence="4" type="ORF">VICG_01651</name>
</gene>
<dbReference type="GO" id="GO:0000028">
    <property type="term" value="P:ribosomal small subunit assembly"/>
    <property type="evidence" value="ECO:0007669"/>
    <property type="project" value="TreeGrafter"/>
</dbReference>
<keyword evidence="2" id="KW-0689">Ribosomal protein</keyword>
<dbReference type="PANTHER" id="PTHR10769">
    <property type="entry name" value="40S RIBOSOMAL PROTEIN S28"/>
    <property type="match status" value="1"/>
</dbReference>
<organism evidence="4 5">
    <name type="scientific">Vittaforma corneae (strain ATCC 50505)</name>
    <name type="common">Microsporidian parasite</name>
    <name type="synonym">Nosema corneum</name>
    <dbReference type="NCBI Taxonomy" id="993615"/>
    <lineage>
        <taxon>Eukaryota</taxon>
        <taxon>Fungi</taxon>
        <taxon>Fungi incertae sedis</taxon>
        <taxon>Microsporidia</taxon>
        <taxon>Nosematidae</taxon>
        <taxon>Vittaforma</taxon>
    </lineage>
</organism>
<dbReference type="RefSeq" id="XP_007605096.1">
    <property type="nucleotide sequence ID" value="XM_007605034.1"/>
</dbReference>
<dbReference type="STRING" id="993615.L2GK71"/>
<protein>
    <recommendedName>
        <fullName evidence="6">30S ribosomal protein S28e</fullName>
    </recommendedName>
</protein>
<dbReference type="SUPFAM" id="SSF50249">
    <property type="entry name" value="Nucleic acid-binding proteins"/>
    <property type="match status" value="1"/>
</dbReference>
<dbReference type="InterPro" id="IPR000289">
    <property type="entry name" value="Ribosomal_eS28"/>
</dbReference>
<evidence type="ECO:0000256" key="1">
    <source>
        <dbReference type="ARBA" id="ARBA00005943"/>
    </source>
</evidence>
<dbReference type="GO" id="GO:0003735">
    <property type="term" value="F:structural constituent of ribosome"/>
    <property type="evidence" value="ECO:0007669"/>
    <property type="project" value="InterPro"/>
</dbReference>